<evidence type="ECO:0000313" key="2">
    <source>
        <dbReference type="EMBL" id="CAD5232422.1"/>
    </source>
</evidence>
<comment type="caution">
    <text evidence="2">The sequence shown here is derived from an EMBL/GenBank/DDBJ whole genome shotgun (WGS) entry which is preliminary data.</text>
</comment>
<dbReference type="Pfam" id="PF04870">
    <property type="entry name" value="Moulting_cycle"/>
    <property type="match status" value="1"/>
</dbReference>
<evidence type="ECO:0000256" key="1">
    <source>
        <dbReference type="SAM" id="MobiDB-lite"/>
    </source>
</evidence>
<protein>
    <submittedName>
        <fullName evidence="2">(pine wood nematode) hypothetical protein</fullName>
    </submittedName>
</protein>
<sequence>MQEQEKFFAGIAFAILTTDARLSPKKQKIIEEVRADKQEFERAKSVHERWYIQAVNSVMGAIGRQMYLNMGRFERRAFLNCLDTSDDDNNLRGGAECVVHAYDKTLHKLEGRRRRKRSTKAHSLKKFITIKKLDQRLDSERLRKLRGNGRTSKKSENAKAKRTKKVRLKNNEYRLTKKAEESSGYQDWLHEYQVKSVSKLPSLMASKDEKSPVKRITTLISTMVKQKPGWKMISDKLKTLNEMNSNSKNQAKYGHKIKDIVTDYDEKYRKKIPFSKRFRNIMPSTENMPKVLKAAFELVNSMEKHTDMFNAKVLSPRFLPIVDNFAGGDTIHLLSPNILPFYKDDSPNSILPLPDVIDSTGLKPDDREAVLELVMEMSGAQQIVEDTFKIFKNNETATLLEDVDQVTNGMEKIFETLKGTFTSRQRRELAQQKFTFMEKKQLDFLYGPEGAFNNTLEWISIDEYSRFGHEDKKRLLMKDLRRIMEDSDGADTVEGSRRRKKRGLEVMAPFSFSPEIMSPAVLGPLILSPNLFSPSILSPEALSPTLISPNIGSPLIISPYILSPEILSASIFEVYVLSPYFISPNILNPYLMAPIILSPHMLSPDIMSPTLLSGAILNPYFMSPAVLTESALALDLMSPSFMSKKKRRKR</sequence>
<dbReference type="PANTHER" id="PTHR21523:SF46">
    <property type="entry name" value="MLT-TEN (MLT-10) RELATED"/>
    <property type="match status" value="1"/>
</dbReference>
<keyword evidence="3" id="KW-1185">Reference proteome</keyword>
<dbReference type="EMBL" id="CAJFDI010000005">
    <property type="protein sequence ID" value="CAD5232422.1"/>
    <property type="molecule type" value="Genomic_DNA"/>
</dbReference>
<dbReference type="AlphaFoldDB" id="A0A7I8XN07"/>
<dbReference type="PANTHER" id="PTHR21523">
    <property type="match status" value="1"/>
</dbReference>
<dbReference type="Proteomes" id="UP000582659">
    <property type="component" value="Unassembled WGS sequence"/>
</dbReference>
<dbReference type="OrthoDB" id="5917548at2759"/>
<dbReference type="EMBL" id="CAJFCV020000005">
    <property type="protein sequence ID" value="CAG9124852.1"/>
    <property type="molecule type" value="Genomic_DNA"/>
</dbReference>
<feature type="region of interest" description="Disordered" evidence="1">
    <location>
        <begin position="145"/>
        <end position="165"/>
    </location>
</feature>
<name>A0A7I8XN07_BURXY</name>
<evidence type="ECO:0000313" key="3">
    <source>
        <dbReference type="Proteomes" id="UP000659654"/>
    </source>
</evidence>
<accession>A0A7I8XN07</accession>
<organism evidence="2 3">
    <name type="scientific">Bursaphelenchus xylophilus</name>
    <name type="common">Pinewood nematode worm</name>
    <name type="synonym">Aphelenchoides xylophilus</name>
    <dbReference type="NCBI Taxonomy" id="6326"/>
    <lineage>
        <taxon>Eukaryota</taxon>
        <taxon>Metazoa</taxon>
        <taxon>Ecdysozoa</taxon>
        <taxon>Nematoda</taxon>
        <taxon>Chromadorea</taxon>
        <taxon>Rhabditida</taxon>
        <taxon>Tylenchina</taxon>
        <taxon>Tylenchomorpha</taxon>
        <taxon>Aphelenchoidea</taxon>
        <taxon>Aphelenchoididae</taxon>
        <taxon>Bursaphelenchus</taxon>
    </lineage>
</organism>
<gene>
    <name evidence="2" type="ORF">BXYJ_LOCUS12513</name>
</gene>
<dbReference type="Proteomes" id="UP000659654">
    <property type="component" value="Unassembled WGS sequence"/>
</dbReference>
<proteinExistence type="predicted"/>
<dbReference type="InterPro" id="IPR006954">
    <property type="entry name" value="Mlt-10-like"/>
</dbReference>
<reference evidence="2" key="1">
    <citation type="submission" date="2020-09" db="EMBL/GenBank/DDBJ databases">
        <authorList>
            <person name="Kikuchi T."/>
        </authorList>
    </citation>
    <scope>NUCLEOTIDE SEQUENCE</scope>
    <source>
        <strain evidence="2">Ka4C1</strain>
    </source>
</reference>